<evidence type="ECO:0008006" key="10">
    <source>
        <dbReference type="Google" id="ProtNLM"/>
    </source>
</evidence>
<keyword evidence="4" id="KW-0863">Zinc-finger</keyword>
<dbReference type="GO" id="GO:0071037">
    <property type="term" value="P:nuclear polyadenylation-dependent snRNA catabolic process"/>
    <property type="evidence" value="ECO:0007669"/>
    <property type="project" value="TreeGrafter"/>
</dbReference>
<dbReference type="GO" id="GO:0071036">
    <property type="term" value="P:nuclear polyadenylation-dependent snoRNA catabolic process"/>
    <property type="evidence" value="ECO:0007669"/>
    <property type="project" value="TreeGrafter"/>
</dbReference>
<dbReference type="InterPro" id="IPR051644">
    <property type="entry name" value="TRAMP_AT-DNA-binding"/>
</dbReference>
<evidence type="ECO:0000256" key="2">
    <source>
        <dbReference type="ARBA" id="ARBA00022723"/>
    </source>
</evidence>
<evidence type="ECO:0000256" key="5">
    <source>
        <dbReference type="ARBA" id="ARBA00022833"/>
    </source>
</evidence>
<reference evidence="8" key="1">
    <citation type="submission" date="2025-08" db="UniProtKB">
        <authorList>
            <consortium name="Ensembl"/>
        </authorList>
    </citation>
    <scope>IDENTIFICATION</scope>
</reference>
<dbReference type="Ensembl" id="ENSNPET00000008897.1">
    <property type="protein sequence ID" value="ENSNPEP00000008678.1"/>
    <property type="gene ID" value="ENSNPEG00000006529.1"/>
</dbReference>
<feature type="compositionally biased region" description="Acidic residues" evidence="7">
    <location>
        <begin position="1"/>
        <end position="19"/>
    </location>
</feature>
<evidence type="ECO:0000256" key="6">
    <source>
        <dbReference type="ARBA" id="ARBA00023242"/>
    </source>
</evidence>
<evidence type="ECO:0000313" key="9">
    <source>
        <dbReference type="Proteomes" id="UP000694420"/>
    </source>
</evidence>
<name>A0A8C6Z1T6_NOTPE</name>
<keyword evidence="3" id="KW-0677">Repeat</keyword>
<evidence type="ECO:0000256" key="1">
    <source>
        <dbReference type="ARBA" id="ARBA00004123"/>
    </source>
</evidence>
<dbReference type="GO" id="GO:0071038">
    <property type="term" value="P:TRAMP-dependent tRNA surveillance pathway"/>
    <property type="evidence" value="ECO:0007669"/>
    <property type="project" value="TreeGrafter"/>
</dbReference>
<dbReference type="PANTHER" id="PTHR46543:SF1">
    <property type="entry name" value="ZINC FINGER CCHC DOMAIN-CONTAINING PROTEIN 7"/>
    <property type="match status" value="1"/>
</dbReference>
<feature type="region of interest" description="Disordered" evidence="7">
    <location>
        <begin position="1"/>
        <end position="31"/>
    </location>
</feature>
<dbReference type="GO" id="GO:0008270">
    <property type="term" value="F:zinc ion binding"/>
    <property type="evidence" value="ECO:0007669"/>
    <property type="project" value="UniProtKB-KW"/>
</dbReference>
<evidence type="ECO:0000313" key="8">
    <source>
        <dbReference type="Ensembl" id="ENSNPEP00000008678.1"/>
    </source>
</evidence>
<dbReference type="GO" id="GO:0003723">
    <property type="term" value="F:RNA binding"/>
    <property type="evidence" value="ECO:0007669"/>
    <property type="project" value="TreeGrafter"/>
</dbReference>
<protein>
    <recommendedName>
        <fullName evidence="10">Zinc finger CCHC domain-containing protein 7</fullName>
    </recommendedName>
</protein>
<keyword evidence="9" id="KW-1185">Reference proteome</keyword>
<sequence length="231" mass="25589">MFDGYEDTEDTEVYEDELYHEESSSEQSVDSEVEFHLYSQIHYSQDLGEISRLEINEEADVAEVRGQSSVLPEKLHQDKNIVELPDDDDVQISDGHEIIVLSDTPDEDSVYRSKVKKSTNSVNLEKKCVLPGISTPNHSKVVQSDALEAVESVTRVSSQRKRASGKLSSIASTGTLQEVMVIDDSSNTEEESLISESDHVESWMLLEGSTDDKDEDILLNLEGCGTSVGEG</sequence>
<reference evidence="8" key="2">
    <citation type="submission" date="2025-09" db="UniProtKB">
        <authorList>
            <consortium name="Ensembl"/>
        </authorList>
    </citation>
    <scope>IDENTIFICATION</scope>
</reference>
<dbReference type="Proteomes" id="UP000694420">
    <property type="component" value="Unplaced"/>
</dbReference>
<organism evidence="8 9">
    <name type="scientific">Nothoprocta perdicaria</name>
    <name type="common">Chilean tinamou</name>
    <name type="synonym">Crypturus perdicarius</name>
    <dbReference type="NCBI Taxonomy" id="30464"/>
    <lineage>
        <taxon>Eukaryota</taxon>
        <taxon>Metazoa</taxon>
        <taxon>Chordata</taxon>
        <taxon>Craniata</taxon>
        <taxon>Vertebrata</taxon>
        <taxon>Euteleostomi</taxon>
        <taxon>Archelosauria</taxon>
        <taxon>Archosauria</taxon>
        <taxon>Dinosauria</taxon>
        <taxon>Saurischia</taxon>
        <taxon>Theropoda</taxon>
        <taxon>Coelurosauria</taxon>
        <taxon>Aves</taxon>
        <taxon>Palaeognathae</taxon>
        <taxon>Tinamiformes</taxon>
        <taxon>Tinamidae</taxon>
        <taxon>Nothoprocta</taxon>
    </lineage>
</organism>
<dbReference type="PANTHER" id="PTHR46543">
    <property type="entry name" value="ZINC FINGER CCHC DOMAIN-CONTAINING PROTEIN 7"/>
    <property type="match status" value="1"/>
</dbReference>
<evidence type="ECO:0000256" key="3">
    <source>
        <dbReference type="ARBA" id="ARBA00022737"/>
    </source>
</evidence>
<comment type="subcellular location">
    <subcellularLocation>
        <location evidence="1">Nucleus</location>
    </subcellularLocation>
</comment>
<dbReference type="GO" id="GO:0031499">
    <property type="term" value="C:TRAMP complex"/>
    <property type="evidence" value="ECO:0007669"/>
    <property type="project" value="TreeGrafter"/>
</dbReference>
<keyword evidence="6" id="KW-0539">Nucleus</keyword>
<dbReference type="GO" id="GO:0071031">
    <property type="term" value="P:nuclear mRNA surveillance of mRNA 3'-end processing"/>
    <property type="evidence" value="ECO:0007669"/>
    <property type="project" value="TreeGrafter"/>
</dbReference>
<keyword evidence="5" id="KW-0862">Zinc</keyword>
<accession>A0A8C6Z1T6</accession>
<dbReference type="GO" id="GO:0071035">
    <property type="term" value="P:nuclear polyadenylation-dependent rRNA catabolic process"/>
    <property type="evidence" value="ECO:0007669"/>
    <property type="project" value="TreeGrafter"/>
</dbReference>
<dbReference type="GO" id="GO:0071039">
    <property type="term" value="P:nuclear polyadenylation-dependent CUT catabolic process"/>
    <property type="evidence" value="ECO:0007669"/>
    <property type="project" value="TreeGrafter"/>
</dbReference>
<evidence type="ECO:0000256" key="7">
    <source>
        <dbReference type="SAM" id="MobiDB-lite"/>
    </source>
</evidence>
<proteinExistence type="predicted"/>
<evidence type="ECO:0000256" key="4">
    <source>
        <dbReference type="ARBA" id="ARBA00022771"/>
    </source>
</evidence>
<keyword evidence="2" id="KW-0479">Metal-binding</keyword>
<dbReference type="AlphaFoldDB" id="A0A8C6Z1T6"/>